<evidence type="ECO:0000256" key="2">
    <source>
        <dbReference type="ARBA" id="ARBA00022692"/>
    </source>
</evidence>
<dbReference type="EMBL" id="FNGO01000002">
    <property type="protein sequence ID" value="SDL16480.1"/>
    <property type="molecule type" value="Genomic_DNA"/>
</dbReference>
<evidence type="ECO:0000313" key="7">
    <source>
        <dbReference type="Proteomes" id="UP000199476"/>
    </source>
</evidence>
<evidence type="ECO:0000313" key="6">
    <source>
        <dbReference type="EMBL" id="SDL16480.1"/>
    </source>
</evidence>
<keyword evidence="7" id="KW-1185">Reference proteome</keyword>
<accession>A0A1G9HU48</accession>
<gene>
    <name evidence="6" type="ORF">SAMN04488692_10234</name>
</gene>
<dbReference type="InterPro" id="IPR007452">
    <property type="entry name" value="TamB_C"/>
</dbReference>
<evidence type="ECO:0000256" key="4">
    <source>
        <dbReference type="ARBA" id="ARBA00023136"/>
    </source>
</evidence>
<evidence type="ECO:0000259" key="5">
    <source>
        <dbReference type="Pfam" id="PF04357"/>
    </source>
</evidence>
<dbReference type="RefSeq" id="WP_089757847.1">
    <property type="nucleotide sequence ID" value="NZ_FNGO01000002.1"/>
</dbReference>
<protein>
    <submittedName>
        <fullName evidence="6">Autotransporter translocation and assembly factor TamB</fullName>
    </submittedName>
</protein>
<evidence type="ECO:0000256" key="3">
    <source>
        <dbReference type="ARBA" id="ARBA00022989"/>
    </source>
</evidence>
<sequence>MSWKKVIILLLLLAAAVGIPYFSYLDGQLDHLGRQITAGLERRLLAEISYEEVSLLPLNRINVSDLDIEADNYSLSVPELEIYYDLSRFLSRLYEERLEVELVPAFIDNLEVITASQPEVKIRDPEGEILQLEDDEDDIEDLDLHPDQIWNALPSLPAGAEMVISEASVSYQEGNSSFEADDLRLEYYSPARNEMEAAFSGDISISGLQHPRFKPDNFEIAELEMSTYLVNNSWQLDGQLRIPDVSGLVDPLIEERLESAGHAGRAVFDVGDFSEKIELSLSGSGSDLSRLQVEGEGGAEKIGYFPAETPGEIDKVLTAADSSWRWSYDSELDRFLLPELDFSLAGGEFSGQGFLDSGDPLEDFSFDLSGHDLDWEQFISALPDGFSVDDEFEKMDIADFSPGRGSLEMAAVSDGGGPELEIDVKAPNMEMGEEVLAGGLGLSWRQGEPVFYSADLDFTDHRPAGLRLEGSLAGSDETLLELLPDLSGSDLIYDFSLVGRDIEAEMLAGTLPGLPEKAGPESWPESGRLDFSAEGSGRGITAENLQVGLEADLRELSAAGLTAIDLSTEIWYGDGLLEIGSFSFEGEVGAVKAAGSFDLADEMLDISFDTDEIDLDELASRIKMTAEELGHEIDRPELTGRADLAGSVKGNISAPEVEAVLDVPAAEIYGADVRQGGGELYFDGESRVLKIENAVYDSREAEVFGGGAIDFSAGVPDLDLSLDVDNMSYEYINDLFEIALPLEGWASGTVDIVGPVDDLEVIPKARSESTVFSPDFAPDIEIEFLDASADMYWRTGEPYQIKELTMERDSAEFTLAGSFEEEVFNASYSVSDYQLANLSRHLPEFEQDLSGIGHARGKASGSYTDPAYDIDFELAELIWQNHELGELSGKAQYQDDALFVERGDWLPGSGRIRLSGRVDNLLDEPDLDIDMSAEDLRLDHYLAEMGYDLEMELPYYVSGQASIEGIYTRPNTDVDLQLAAEDETWGRINLTGTITDSFDLELTSSDIRLERLAEFMPEGYDQLEGEVELAGSLEGPLEAFEAELSTEIAGFAINDYRINEVKGLARLDEDLILELDQEFITSAGDRLELEALVPLAEEIEEARFDLEAEDFPFAVTDEFLPGLNALKGEFRGRISGRGDLEEPELDGSLEIDLDELSLPDQRPISGRFGLDFSGSSVELMDLSAEMDGGEIDGSGRLNLFSAEDFWNLSFQLDEIPLAYQESTADFSGDVNIAGSRPEPLITGELRFDNMEAVLPEEELEVAADAGEADPGRFQPELEITIETGENNYARHENAELRIQEGSLLLTYREQFALDGSIDAGDGWAFVYNNRFTIQDAGAEFSSARGVVPRVRARAETRIEDNNITVTIDGTPDNISTTFSSVPEMTEEEILTLLARRGGVGGLLEEDERSLGGLIQREAFRWISETLHTSLLDWQRSIRERLDLDTLEVRTYELGWDEEVTLFVGHNVSDRLYIETETEFNTDERETELKLDYALTDRISLSTRLLDMSLDGWDGASIGLEMGFDF</sequence>
<evidence type="ECO:0000256" key="1">
    <source>
        <dbReference type="ARBA" id="ARBA00004167"/>
    </source>
</evidence>
<keyword evidence="3" id="KW-1133">Transmembrane helix</keyword>
<keyword evidence="4" id="KW-0472">Membrane</keyword>
<dbReference type="GO" id="GO:0005886">
    <property type="term" value="C:plasma membrane"/>
    <property type="evidence" value="ECO:0007669"/>
    <property type="project" value="InterPro"/>
</dbReference>
<organism evidence="6 7">
    <name type="scientific">Halarsenatibacter silvermanii</name>
    <dbReference type="NCBI Taxonomy" id="321763"/>
    <lineage>
        <taxon>Bacteria</taxon>
        <taxon>Bacillati</taxon>
        <taxon>Bacillota</taxon>
        <taxon>Clostridia</taxon>
        <taxon>Halanaerobiales</taxon>
        <taxon>Halarsenatibacteraceae</taxon>
        <taxon>Halarsenatibacter</taxon>
    </lineage>
</organism>
<dbReference type="GO" id="GO:0009306">
    <property type="term" value="P:protein secretion"/>
    <property type="evidence" value="ECO:0007669"/>
    <property type="project" value="InterPro"/>
</dbReference>
<dbReference type="PANTHER" id="PTHR36985:SF1">
    <property type="entry name" value="TRANSLOCATION AND ASSEMBLY MODULE SUBUNIT TAMB"/>
    <property type="match status" value="1"/>
</dbReference>
<reference evidence="6 7" key="1">
    <citation type="submission" date="2016-10" db="EMBL/GenBank/DDBJ databases">
        <authorList>
            <person name="de Groot N.N."/>
        </authorList>
    </citation>
    <scope>NUCLEOTIDE SEQUENCE [LARGE SCALE GENOMIC DNA]</scope>
    <source>
        <strain evidence="6 7">SLAS-1</strain>
    </source>
</reference>
<keyword evidence="2" id="KW-0812">Transmembrane</keyword>
<dbReference type="Pfam" id="PF04357">
    <property type="entry name" value="TamB"/>
    <property type="match status" value="1"/>
</dbReference>
<dbReference type="STRING" id="321763.SAMN04488692_10234"/>
<dbReference type="PANTHER" id="PTHR36985">
    <property type="entry name" value="TRANSLOCATION AND ASSEMBLY MODULE SUBUNIT TAMB"/>
    <property type="match status" value="1"/>
</dbReference>
<dbReference type="OrthoDB" id="2109635at2"/>
<comment type="subcellular location">
    <subcellularLocation>
        <location evidence="1">Membrane</location>
        <topology evidence="1">Single-pass membrane protein</topology>
    </subcellularLocation>
</comment>
<name>A0A1G9HU48_9FIRM</name>
<proteinExistence type="predicted"/>
<feature type="domain" description="Translocation and assembly module TamB C-terminal" evidence="5">
    <location>
        <begin position="1182"/>
        <end position="1504"/>
    </location>
</feature>
<dbReference type="GO" id="GO:0097347">
    <property type="term" value="C:TAM protein secretion complex"/>
    <property type="evidence" value="ECO:0007669"/>
    <property type="project" value="TreeGrafter"/>
</dbReference>
<dbReference type="Proteomes" id="UP000199476">
    <property type="component" value="Unassembled WGS sequence"/>
</dbReference>